<feature type="region of interest" description="Disordered" evidence="1">
    <location>
        <begin position="1229"/>
        <end position="1248"/>
    </location>
</feature>
<dbReference type="PROSITE" id="PS50003">
    <property type="entry name" value="PH_DOMAIN"/>
    <property type="match status" value="1"/>
</dbReference>
<evidence type="ECO:0000259" key="3">
    <source>
        <dbReference type="PROSITE" id="PS50190"/>
    </source>
</evidence>
<feature type="region of interest" description="Disordered" evidence="1">
    <location>
        <begin position="199"/>
        <end position="223"/>
    </location>
</feature>
<feature type="region of interest" description="Disordered" evidence="1">
    <location>
        <begin position="1"/>
        <end position="29"/>
    </location>
</feature>
<dbReference type="PANTHER" id="PTHR10663:SF405">
    <property type="entry name" value="ARF GUANINE NUCLEOTIDE EXCHANGE FACTOR SYT1"/>
    <property type="match status" value="1"/>
</dbReference>
<feature type="compositionally biased region" description="Polar residues" evidence="1">
    <location>
        <begin position="1193"/>
        <end position="1202"/>
    </location>
</feature>
<dbReference type="PANTHER" id="PTHR10663">
    <property type="entry name" value="GUANYL-NUCLEOTIDE EXCHANGE FACTOR"/>
    <property type="match status" value="1"/>
</dbReference>
<feature type="region of interest" description="Disordered" evidence="1">
    <location>
        <begin position="42"/>
        <end position="141"/>
    </location>
</feature>
<reference evidence="5" key="1">
    <citation type="submission" date="2014-04" db="EMBL/GenBank/DDBJ databases">
        <title>Evolutionary Origins and Diversification of the Mycorrhizal Mutualists.</title>
        <authorList>
            <consortium name="DOE Joint Genome Institute"/>
            <consortium name="Mycorrhizal Genomics Consortium"/>
            <person name="Kohler A."/>
            <person name="Kuo A."/>
            <person name="Nagy L.G."/>
            <person name="Floudas D."/>
            <person name="Copeland A."/>
            <person name="Barry K.W."/>
            <person name="Cichocki N."/>
            <person name="Veneault-Fourrey C."/>
            <person name="LaButti K."/>
            <person name="Lindquist E.A."/>
            <person name="Lipzen A."/>
            <person name="Lundell T."/>
            <person name="Morin E."/>
            <person name="Murat C."/>
            <person name="Riley R."/>
            <person name="Ohm R."/>
            <person name="Sun H."/>
            <person name="Tunlid A."/>
            <person name="Henrissat B."/>
            <person name="Grigoriev I.V."/>
            <person name="Hibbett D.S."/>
            <person name="Martin F."/>
        </authorList>
    </citation>
    <scope>NUCLEOTIDE SEQUENCE [LARGE SCALE GENOMIC DNA]</scope>
    <source>
        <strain evidence="5">FD-334 SS-4</strain>
    </source>
</reference>
<accession>A0A0D2Q3M4</accession>
<dbReference type="Gene3D" id="2.30.29.30">
    <property type="entry name" value="Pleckstrin-homology domain (PH domain)/Phosphotyrosine-binding domain (PTB)"/>
    <property type="match status" value="1"/>
</dbReference>
<feature type="region of interest" description="Disordered" evidence="1">
    <location>
        <begin position="1193"/>
        <end position="1220"/>
    </location>
</feature>
<dbReference type="InterPro" id="IPR000904">
    <property type="entry name" value="Sec7_dom"/>
</dbReference>
<dbReference type="STRING" id="945553.A0A0D2Q3M4"/>
<feature type="compositionally biased region" description="Polar residues" evidence="1">
    <location>
        <begin position="42"/>
        <end position="53"/>
    </location>
</feature>
<feature type="compositionally biased region" description="Low complexity" evidence="1">
    <location>
        <begin position="79"/>
        <end position="93"/>
    </location>
</feature>
<dbReference type="Proteomes" id="UP000054270">
    <property type="component" value="Unassembled WGS sequence"/>
</dbReference>
<evidence type="ECO:0000259" key="2">
    <source>
        <dbReference type="PROSITE" id="PS50003"/>
    </source>
</evidence>
<dbReference type="GO" id="GO:0032012">
    <property type="term" value="P:regulation of ARF protein signal transduction"/>
    <property type="evidence" value="ECO:0007669"/>
    <property type="project" value="InterPro"/>
</dbReference>
<feature type="domain" description="PH" evidence="2">
    <location>
        <begin position="735"/>
        <end position="860"/>
    </location>
</feature>
<feature type="compositionally biased region" description="Low complexity" evidence="1">
    <location>
        <begin position="119"/>
        <end position="134"/>
    </location>
</feature>
<sequence>METQTHEINRRDSAAVRPPSYPGNGSTPLLLSEITTTYTEFINSTATETTTPLLSPPRSRKLVAPRPSTPLKKTADNTSSHSHIISKSPSSSSLFNKALPPTPPHDGPSTPPKDGGFEPSSISSISPASSQPGSYFFRSRKSSAGPQTTVALAHAALGLGLPHASTSLSKETNSIALMPPEASASPRVTSPSIIRRVKSSQRLQLRHASDTRENSTSGAEVMERRKRGLSFTTTSFLNLMSPDAKGKGKEAVSHLTSPKLPPVPLSRKSSFWTRKKTVQSDDLVSSPSQEGSTLTIFTIPPVHQFTPFEISDFSVPLSTSGVSIVSDHGEEVVATKFVHPSFPHPHNSSPEIPTTSLLFPRTSQSPPASERPSTVESSTHARLRTHTNPPLLHRLSMGFFSAAESSPSLGARSNNPYQTSTTTPHLLSQKSDLRSPIPKPLGTDETPAVYLHRLKSAVNKAEVAGILASSSDSFYSEALRVYIKQFDFHDIPLDVSLRKLLMEVGLPRETQQIDRVMEAFASCYMHCNSNIFLSEDHPYILAFSLIMLHTDAFNPSNKRKMSKADYIKNTKLPGVPTEVLDCFFDNIVFAPFIFIEDPIDSSGQSGLNDVTRTLAITTPTSALPSSNGAGSFKIGNKVDPYYLITNNLLDPLRIDVNSFVPLENPFSYEGTEGPWDERELHQAFLNANIVHVQVPFTQRTLPPVFHANNCEQPRVSGEDECNNAAQSKWEIWDLKFTKVGLLNRKDDILEGGKKSSNRKWKSWSVVLTGSQLLFYRDPTLATSLSQSSASGQQTQPVHTVIFRPDESFSLKDAIAVYDRSYTKYKHTTRFVLPDGRQILLQAASDTDVNSWISRINYASAFKSAGIRMRPPGLSGEDVLLTGVAAATSHLHDLQQHSDLRRRKSWDSNVARDLMDMLSLPNNNQPRLQRRVTMSGRTESDMDVPIAPEVDGAEQFKATFDQVKADLAASSWSSLDDAPWLSQEEDGDHNVFESPPTSPGSSINDSSHILSRSQIIQSKIRYINSKIQASQAQYDADMRYIRNIAILTPFQKSSRARLATAVQGLSKRINLIRLEREKLHCHRHVLACDLASEDRSWSQSKEIALRVAKETLQSRRTQTVPTMTLSVMQDDTGNGICSPGTPFQTPDSTTCDSFHSAQDFGPAWPSPEDATFRITENDSPRRISLRTSVSFPLWSQPQGEMRNSMNSSSHSTSGRPSSSLEQIEDVRRDIGTSSHDPNTSQLVDEQAEEWNRTRCAQRVSLIHVPSSLMISKARGSANPSQPST</sequence>
<evidence type="ECO:0000313" key="4">
    <source>
        <dbReference type="EMBL" id="KJA26185.1"/>
    </source>
</evidence>
<feature type="compositionally biased region" description="Low complexity" evidence="1">
    <location>
        <begin position="1203"/>
        <end position="1218"/>
    </location>
</feature>
<dbReference type="SUPFAM" id="SSF48425">
    <property type="entry name" value="Sec7 domain"/>
    <property type="match status" value="1"/>
</dbReference>
<dbReference type="OrthoDB" id="430364at2759"/>
<keyword evidence="5" id="KW-1185">Reference proteome</keyword>
<dbReference type="InterPro" id="IPR023394">
    <property type="entry name" value="Sec7_C_sf"/>
</dbReference>
<feature type="compositionally biased region" description="Low complexity" evidence="1">
    <location>
        <begin position="341"/>
        <end position="350"/>
    </location>
</feature>
<dbReference type="GO" id="GO:0005085">
    <property type="term" value="F:guanyl-nucleotide exchange factor activity"/>
    <property type="evidence" value="ECO:0007669"/>
    <property type="project" value="InterPro"/>
</dbReference>
<feature type="compositionally biased region" description="Polar residues" evidence="1">
    <location>
        <begin position="998"/>
        <end position="1007"/>
    </location>
</feature>
<dbReference type="PROSITE" id="PS50190">
    <property type="entry name" value="SEC7"/>
    <property type="match status" value="1"/>
</dbReference>
<feature type="domain" description="SEC7" evidence="3">
    <location>
        <begin position="426"/>
        <end position="590"/>
    </location>
</feature>
<evidence type="ECO:0000313" key="5">
    <source>
        <dbReference type="Proteomes" id="UP000054270"/>
    </source>
</evidence>
<dbReference type="SMART" id="SM00222">
    <property type="entry name" value="Sec7"/>
    <property type="match status" value="1"/>
</dbReference>
<feature type="compositionally biased region" description="Pro residues" evidence="1">
    <location>
        <begin position="100"/>
        <end position="111"/>
    </location>
</feature>
<dbReference type="InterPro" id="IPR035999">
    <property type="entry name" value="Sec7_dom_sf"/>
</dbReference>
<evidence type="ECO:0008006" key="6">
    <source>
        <dbReference type="Google" id="ProtNLM"/>
    </source>
</evidence>
<dbReference type="Pfam" id="PF01369">
    <property type="entry name" value="Sec7"/>
    <property type="match status" value="1"/>
</dbReference>
<evidence type="ECO:0000256" key="1">
    <source>
        <dbReference type="SAM" id="MobiDB-lite"/>
    </source>
</evidence>
<dbReference type="SMART" id="SM00233">
    <property type="entry name" value="PH"/>
    <property type="match status" value="1"/>
</dbReference>
<feature type="region of interest" description="Disordered" evidence="1">
    <location>
        <begin position="977"/>
        <end position="1007"/>
    </location>
</feature>
<dbReference type="OMA" id="KWREWCV"/>
<gene>
    <name evidence="4" type="ORF">HYPSUDRAFT_37070</name>
</gene>
<dbReference type="SUPFAM" id="SSF50729">
    <property type="entry name" value="PH domain-like"/>
    <property type="match status" value="1"/>
</dbReference>
<dbReference type="CDD" id="cd00171">
    <property type="entry name" value="Sec7"/>
    <property type="match status" value="1"/>
</dbReference>
<feature type="compositionally biased region" description="Polar residues" evidence="1">
    <location>
        <begin position="1230"/>
        <end position="1242"/>
    </location>
</feature>
<feature type="region of interest" description="Disordered" evidence="1">
    <location>
        <begin position="406"/>
        <end position="441"/>
    </location>
</feature>
<dbReference type="InterPro" id="IPR001849">
    <property type="entry name" value="PH_domain"/>
</dbReference>
<dbReference type="Gene3D" id="1.10.1000.11">
    <property type="entry name" value="Arf Nucleotide-binding Site Opener,domain 2"/>
    <property type="match status" value="1"/>
</dbReference>
<protein>
    <recommendedName>
        <fullName evidence="6">SEC7 domain-containing protein</fullName>
    </recommendedName>
</protein>
<feature type="compositionally biased region" description="Basic and acidic residues" evidence="1">
    <location>
        <begin position="1"/>
        <end position="14"/>
    </location>
</feature>
<organism evidence="4 5">
    <name type="scientific">Hypholoma sublateritium (strain FD-334 SS-4)</name>
    <dbReference type="NCBI Taxonomy" id="945553"/>
    <lineage>
        <taxon>Eukaryota</taxon>
        <taxon>Fungi</taxon>
        <taxon>Dikarya</taxon>
        <taxon>Basidiomycota</taxon>
        <taxon>Agaricomycotina</taxon>
        <taxon>Agaricomycetes</taxon>
        <taxon>Agaricomycetidae</taxon>
        <taxon>Agaricales</taxon>
        <taxon>Agaricineae</taxon>
        <taxon>Strophariaceae</taxon>
        <taxon>Hypholoma</taxon>
    </lineage>
</organism>
<feature type="compositionally biased region" description="Polar residues" evidence="1">
    <location>
        <begin position="351"/>
        <end position="380"/>
    </location>
</feature>
<feature type="compositionally biased region" description="Polar residues" evidence="1">
    <location>
        <begin position="406"/>
        <end position="430"/>
    </location>
</feature>
<name>A0A0D2Q3M4_HYPSF</name>
<dbReference type="Pfam" id="PF00169">
    <property type="entry name" value="PH"/>
    <property type="match status" value="1"/>
</dbReference>
<feature type="region of interest" description="Disordered" evidence="1">
    <location>
        <begin position="341"/>
        <end position="388"/>
    </location>
</feature>
<dbReference type="InterPro" id="IPR011993">
    <property type="entry name" value="PH-like_dom_sf"/>
</dbReference>
<dbReference type="EMBL" id="KN817529">
    <property type="protein sequence ID" value="KJA26185.1"/>
    <property type="molecule type" value="Genomic_DNA"/>
</dbReference>
<proteinExistence type="predicted"/>